<keyword evidence="2" id="KW-0238">DNA-binding</keyword>
<organism evidence="5">
    <name type="scientific">Ralstonia solanacearum</name>
    <name type="common">Pseudomonas solanacearum</name>
    <dbReference type="NCBI Taxonomy" id="305"/>
    <lineage>
        <taxon>Bacteria</taxon>
        <taxon>Pseudomonadati</taxon>
        <taxon>Pseudomonadota</taxon>
        <taxon>Betaproteobacteria</taxon>
        <taxon>Burkholderiales</taxon>
        <taxon>Burkholderiaceae</taxon>
        <taxon>Ralstonia</taxon>
        <taxon>Ralstonia solanacearum species complex</taxon>
    </lineage>
</organism>
<feature type="domain" description="HTH luxR-type" evidence="4">
    <location>
        <begin position="194"/>
        <end position="259"/>
    </location>
</feature>
<dbReference type="PRINTS" id="PR00038">
    <property type="entry name" value="HTHLUXR"/>
</dbReference>
<dbReference type="GO" id="GO:0003677">
    <property type="term" value="F:DNA binding"/>
    <property type="evidence" value="ECO:0007669"/>
    <property type="project" value="UniProtKB-KW"/>
</dbReference>
<keyword evidence="1" id="KW-0805">Transcription regulation</keyword>
<reference evidence="5" key="1">
    <citation type="submission" date="2015-10" db="EMBL/GenBank/DDBJ databases">
        <authorList>
            <person name="Gilbert D.G."/>
        </authorList>
    </citation>
    <scope>NUCLEOTIDE SEQUENCE</scope>
    <source>
        <strain evidence="5">Phyl III-seqv23</strain>
    </source>
</reference>
<name>A0A0S4TXQ2_RALSL</name>
<dbReference type="PROSITE" id="PS00622">
    <property type="entry name" value="HTH_LUXR_1"/>
    <property type="match status" value="1"/>
</dbReference>
<dbReference type="CDD" id="cd06170">
    <property type="entry name" value="LuxR_C_like"/>
    <property type="match status" value="1"/>
</dbReference>
<dbReference type="Gene3D" id="1.10.10.10">
    <property type="entry name" value="Winged helix-like DNA-binding domain superfamily/Winged helix DNA-binding domain"/>
    <property type="match status" value="1"/>
</dbReference>
<dbReference type="PANTHER" id="PTHR44688:SF16">
    <property type="entry name" value="DNA-BINDING TRANSCRIPTIONAL ACTIVATOR DEVR_DOSR"/>
    <property type="match status" value="1"/>
</dbReference>
<evidence type="ECO:0000256" key="2">
    <source>
        <dbReference type="ARBA" id="ARBA00023125"/>
    </source>
</evidence>
<dbReference type="InterPro" id="IPR036388">
    <property type="entry name" value="WH-like_DNA-bd_sf"/>
</dbReference>
<keyword evidence="3" id="KW-0804">Transcription</keyword>
<protein>
    <submittedName>
        <fullName evidence="5">Putative transcription regulator protein, LuxR family</fullName>
    </submittedName>
</protein>
<accession>A0A0S4TXQ2</accession>
<dbReference type="PANTHER" id="PTHR44688">
    <property type="entry name" value="DNA-BINDING TRANSCRIPTIONAL ACTIVATOR DEVR_DOSR"/>
    <property type="match status" value="1"/>
</dbReference>
<dbReference type="InterPro" id="IPR016032">
    <property type="entry name" value="Sig_transdc_resp-reg_C-effctor"/>
</dbReference>
<dbReference type="PROSITE" id="PS50043">
    <property type="entry name" value="HTH_LUXR_2"/>
    <property type="match status" value="1"/>
</dbReference>
<dbReference type="InterPro" id="IPR000792">
    <property type="entry name" value="Tscrpt_reg_LuxR_C"/>
</dbReference>
<dbReference type="GO" id="GO:0006355">
    <property type="term" value="P:regulation of DNA-templated transcription"/>
    <property type="evidence" value="ECO:0007669"/>
    <property type="project" value="InterPro"/>
</dbReference>
<evidence type="ECO:0000256" key="1">
    <source>
        <dbReference type="ARBA" id="ARBA00023015"/>
    </source>
</evidence>
<evidence type="ECO:0000256" key="3">
    <source>
        <dbReference type="ARBA" id="ARBA00023163"/>
    </source>
</evidence>
<sequence length="267" mass="31227">MQIDLAMKKTPEFIFSGARNLCQPFFNETGLNSFSYSRLFMDGTRSEVWSDAGAFEHTFHKARYIVGAYTPQYFEQRERYSILDRKVETYPAHLRTRYRQQLADQRDYFDYDHCFAILNQNHEFCEYFIFYAPRSHVMALNFYLNNFDRLESFSSYFLQAAAGLIEQADQYRIHRTVNPTPVVTSIEAPAQRTFPGEKTMFTPREDDVARLLVTGATAKEIGNTLGISHRTVESHLEHMKQKLGCTKKSMLVKELLAKQHAHYLMHQ</sequence>
<dbReference type="Pfam" id="PF00196">
    <property type="entry name" value="GerE"/>
    <property type="match status" value="1"/>
</dbReference>
<evidence type="ECO:0000259" key="4">
    <source>
        <dbReference type="PROSITE" id="PS50043"/>
    </source>
</evidence>
<dbReference type="SUPFAM" id="SSF46894">
    <property type="entry name" value="C-terminal effector domain of the bipartite response regulators"/>
    <property type="match status" value="1"/>
</dbReference>
<evidence type="ECO:0000313" key="5">
    <source>
        <dbReference type="EMBL" id="CUV14333.1"/>
    </source>
</evidence>
<dbReference type="SMART" id="SM00421">
    <property type="entry name" value="HTH_LUXR"/>
    <property type="match status" value="1"/>
</dbReference>
<proteinExistence type="predicted"/>
<dbReference type="AlphaFoldDB" id="A0A0S4TXQ2"/>
<gene>
    <name evidence="5" type="ORF">RUN39_v1_760033</name>
</gene>
<dbReference type="EMBL" id="LN899819">
    <property type="protein sequence ID" value="CUV14333.1"/>
    <property type="molecule type" value="Genomic_DNA"/>
</dbReference>